<dbReference type="AlphaFoldDB" id="A0A6A9QRC5"/>
<dbReference type="InterPro" id="IPR038430">
    <property type="entry name" value="NDAH_ubi_oxred_su3_sf"/>
</dbReference>
<keyword evidence="6 7" id="KW-0472">Membrane</keyword>
<dbReference type="GO" id="GO:0008137">
    <property type="term" value="F:NADH dehydrogenase (ubiquinone) activity"/>
    <property type="evidence" value="ECO:0007669"/>
    <property type="project" value="InterPro"/>
</dbReference>
<feature type="transmembrane region" description="Helical" evidence="7">
    <location>
        <begin position="62"/>
        <end position="85"/>
    </location>
</feature>
<organism evidence="8 9">
    <name type="scientific">Sulfuracidifex metallicus DSM 6482 = JCM 9184</name>
    <dbReference type="NCBI Taxonomy" id="523847"/>
    <lineage>
        <taxon>Archaea</taxon>
        <taxon>Thermoproteota</taxon>
        <taxon>Thermoprotei</taxon>
        <taxon>Sulfolobales</taxon>
        <taxon>Sulfolobaceae</taxon>
        <taxon>Sulfuracidifex</taxon>
    </lineage>
</organism>
<protein>
    <recommendedName>
        <fullName evidence="10">NADH-quinone oxidoreductase subunit A</fullName>
    </recommendedName>
</protein>
<evidence type="ECO:0000256" key="2">
    <source>
        <dbReference type="ARBA" id="ARBA00008472"/>
    </source>
</evidence>
<feature type="transmembrane region" description="Helical" evidence="7">
    <location>
        <begin position="97"/>
        <end position="116"/>
    </location>
</feature>
<gene>
    <name evidence="8" type="ORF">GC250_02520</name>
</gene>
<dbReference type="Gene3D" id="1.20.58.1610">
    <property type="entry name" value="NADH:ubiquinone/plastoquinone oxidoreductase, chain 3"/>
    <property type="match status" value="1"/>
</dbReference>
<keyword evidence="3" id="KW-0813">Transport</keyword>
<proteinExistence type="inferred from homology"/>
<evidence type="ECO:0000313" key="9">
    <source>
        <dbReference type="Proteomes" id="UP000470772"/>
    </source>
</evidence>
<dbReference type="PANTHER" id="PTHR11058">
    <property type="entry name" value="NADH-UBIQUINONE OXIDOREDUCTASE CHAIN 3"/>
    <property type="match status" value="1"/>
</dbReference>
<dbReference type="NCBIfam" id="NF004726">
    <property type="entry name" value="PRK06073.1-1"/>
    <property type="match status" value="1"/>
</dbReference>
<sequence length="129" mass="14382">MALTQAFLAFGLPIIIFLGAGLGGYKIISLIVPSEPNPVKLSRFEAGNIPTGEGRLWFPLQYYGYLLVYTTLEPLIVFLFLVASASYSGNLILFRNLVAVVGTFIVVLYPILNYAIKQINIVLNWELRR</sequence>
<dbReference type="Pfam" id="PF00507">
    <property type="entry name" value="Oxidored_q4"/>
    <property type="match status" value="1"/>
</dbReference>
<accession>A0A6A9QRC5</accession>
<evidence type="ECO:0008006" key="10">
    <source>
        <dbReference type="Google" id="ProtNLM"/>
    </source>
</evidence>
<evidence type="ECO:0000256" key="1">
    <source>
        <dbReference type="ARBA" id="ARBA00004370"/>
    </source>
</evidence>
<dbReference type="InterPro" id="IPR000440">
    <property type="entry name" value="NADH_UbQ/plastoQ_OxRdtase_su3"/>
</dbReference>
<evidence type="ECO:0000313" key="8">
    <source>
        <dbReference type="EMBL" id="MUN28363.1"/>
    </source>
</evidence>
<comment type="subcellular location">
    <subcellularLocation>
        <location evidence="1">Membrane</location>
    </subcellularLocation>
</comment>
<dbReference type="RefSeq" id="WP_054838144.1">
    <property type="nucleotide sequence ID" value="NZ_BBBY01000005.1"/>
</dbReference>
<dbReference type="OrthoDB" id="51573at2157"/>
<evidence type="ECO:0000256" key="7">
    <source>
        <dbReference type="SAM" id="Phobius"/>
    </source>
</evidence>
<dbReference type="EMBL" id="WGGD01000005">
    <property type="protein sequence ID" value="MUN28363.1"/>
    <property type="molecule type" value="Genomic_DNA"/>
</dbReference>
<keyword evidence="9" id="KW-1185">Reference proteome</keyword>
<comment type="similarity">
    <text evidence="2">Belongs to the complex I subunit 3 family.</text>
</comment>
<reference evidence="8 9" key="1">
    <citation type="submission" date="2019-10" db="EMBL/GenBank/DDBJ databases">
        <title>Sequencing and Assembly of Multiple Reported Metal-Biooxidizing Members of the Extremely Thermoacidophilic Archaeal Family Sulfolobaceae.</title>
        <authorList>
            <person name="Counts J.A."/>
            <person name="Kelly R.M."/>
        </authorList>
    </citation>
    <scope>NUCLEOTIDE SEQUENCE [LARGE SCALE GENOMIC DNA]</scope>
    <source>
        <strain evidence="8 9">DSM 6482</strain>
    </source>
</reference>
<evidence type="ECO:0000256" key="3">
    <source>
        <dbReference type="ARBA" id="ARBA00022448"/>
    </source>
</evidence>
<dbReference type="Proteomes" id="UP000470772">
    <property type="component" value="Unassembled WGS sequence"/>
</dbReference>
<evidence type="ECO:0000256" key="6">
    <source>
        <dbReference type="ARBA" id="ARBA00023136"/>
    </source>
</evidence>
<name>A0A6A9QRC5_SULME</name>
<dbReference type="NCBIfam" id="NF004728">
    <property type="entry name" value="PRK06073.1-4"/>
    <property type="match status" value="1"/>
</dbReference>
<keyword evidence="5 7" id="KW-1133">Transmembrane helix</keyword>
<evidence type="ECO:0000256" key="4">
    <source>
        <dbReference type="ARBA" id="ARBA00022692"/>
    </source>
</evidence>
<evidence type="ECO:0000256" key="5">
    <source>
        <dbReference type="ARBA" id="ARBA00022989"/>
    </source>
</evidence>
<comment type="caution">
    <text evidence="8">The sequence shown here is derived from an EMBL/GenBank/DDBJ whole genome shotgun (WGS) entry which is preliminary data.</text>
</comment>
<dbReference type="GO" id="GO:0030964">
    <property type="term" value="C:NADH dehydrogenase complex"/>
    <property type="evidence" value="ECO:0007669"/>
    <property type="project" value="TreeGrafter"/>
</dbReference>
<keyword evidence="4 7" id="KW-0812">Transmembrane</keyword>
<dbReference type="PANTHER" id="PTHR11058:SF9">
    <property type="entry name" value="NADH-UBIQUINONE OXIDOREDUCTASE CHAIN 3"/>
    <property type="match status" value="1"/>
</dbReference>
<feature type="transmembrane region" description="Helical" evidence="7">
    <location>
        <begin position="7"/>
        <end position="28"/>
    </location>
</feature>